<evidence type="ECO:0000313" key="4">
    <source>
        <dbReference type="Proteomes" id="UP001549145"/>
    </source>
</evidence>
<dbReference type="PANTHER" id="PTHR35174">
    <property type="entry name" value="BLL7171 PROTEIN-RELATED"/>
    <property type="match status" value="1"/>
</dbReference>
<evidence type="ECO:0000259" key="2">
    <source>
        <dbReference type="Pfam" id="PF03795"/>
    </source>
</evidence>
<dbReference type="Pfam" id="PF03795">
    <property type="entry name" value="YCII"/>
    <property type="match status" value="1"/>
</dbReference>
<name>A0ABV2KZF6_9HYPH</name>
<dbReference type="Proteomes" id="UP001549145">
    <property type="component" value="Unassembled WGS sequence"/>
</dbReference>
<dbReference type="InterPro" id="IPR005545">
    <property type="entry name" value="YCII"/>
</dbReference>
<organism evidence="3 4">
    <name type="scientific">Methylobacterium goesingense</name>
    <dbReference type="NCBI Taxonomy" id="243690"/>
    <lineage>
        <taxon>Bacteria</taxon>
        <taxon>Pseudomonadati</taxon>
        <taxon>Pseudomonadota</taxon>
        <taxon>Alphaproteobacteria</taxon>
        <taxon>Hyphomicrobiales</taxon>
        <taxon>Methylobacteriaceae</taxon>
        <taxon>Methylobacterium</taxon>
    </lineage>
</organism>
<accession>A0ABV2KZF6</accession>
<protein>
    <recommendedName>
        <fullName evidence="2">YCII-related domain-containing protein</fullName>
    </recommendedName>
</protein>
<dbReference type="RefSeq" id="WP_238275113.1">
    <property type="nucleotide sequence ID" value="NZ_BPQL01000004.1"/>
</dbReference>
<evidence type="ECO:0000313" key="3">
    <source>
        <dbReference type="EMBL" id="MET3690953.1"/>
    </source>
</evidence>
<evidence type="ECO:0000256" key="1">
    <source>
        <dbReference type="ARBA" id="ARBA00007689"/>
    </source>
</evidence>
<keyword evidence="4" id="KW-1185">Reference proteome</keyword>
<dbReference type="SUPFAM" id="SSF54909">
    <property type="entry name" value="Dimeric alpha+beta barrel"/>
    <property type="match status" value="1"/>
</dbReference>
<dbReference type="InterPro" id="IPR011008">
    <property type="entry name" value="Dimeric_a/b-barrel"/>
</dbReference>
<sequence length="130" mass="13662">MLYTILCYKDEDVVTAWSADEEAAVMGRLARVHEGLARAGKLGPSLRLLPTTAATTLRKAGEPPLVIDGPFAETKEQLLGFYVVDVADLDEALAIARDLAAANPGGAYELRPVLLYNPDPRGAAPGTGAG</sequence>
<feature type="domain" description="YCII-related" evidence="2">
    <location>
        <begin position="1"/>
        <end position="114"/>
    </location>
</feature>
<comment type="caution">
    <text evidence="3">The sequence shown here is derived from an EMBL/GenBank/DDBJ whole genome shotgun (WGS) entry which is preliminary data.</text>
</comment>
<dbReference type="Gene3D" id="3.30.70.1060">
    <property type="entry name" value="Dimeric alpha+beta barrel"/>
    <property type="match status" value="1"/>
</dbReference>
<proteinExistence type="inferred from homology"/>
<comment type="similarity">
    <text evidence="1">Belongs to the YciI family.</text>
</comment>
<reference evidence="3 4" key="1">
    <citation type="submission" date="2024-06" db="EMBL/GenBank/DDBJ databases">
        <title>Genomic Encyclopedia of Type Strains, Phase IV (KMG-IV): sequencing the most valuable type-strain genomes for metagenomic binning, comparative biology and taxonomic classification.</title>
        <authorList>
            <person name="Goeker M."/>
        </authorList>
    </citation>
    <scope>NUCLEOTIDE SEQUENCE [LARGE SCALE GENOMIC DNA]</scope>
    <source>
        <strain evidence="3 4">DSM 21331</strain>
    </source>
</reference>
<gene>
    <name evidence="3" type="ORF">ABID43_000472</name>
</gene>
<dbReference type="EMBL" id="JBEPMM010000001">
    <property type="protein sequence ID" value="MET3690953.1"/>
    <property type="molecule type" value="Genomic_DNA"/>
</dbReference>
<dbReference type="PANTHER" id="PTHR35174:SF3">
    <property type="entry name" value="BLL7171 PROTEIN"/>
    <property type="match status" value="1"/>
</dbReference>